<organism evidence="2 3">
    <name type="scientific">Mycena alexandri</name>
    <dbReference type="NCBI Taxonomy" id="1745969"/>
    <lineage>
        <taxon>Eukaryota</taxon>
        <taxon>Fungi</taxon>
        <taxon>Dikarya</taxon>
        <taxon>Basidiomycota</taxon>
        <taxon>Agaricomycotina</taxon>
        <taxon>Agaricomycetes</taxon>
        <taxon>Agaricomycetidae</taxon>
        <taxon>Agaricales</taxon>
        <taxon>Marasmiineae</taxon>
        <taxon>Mycenaceae</taxon>
        <taxon>Mycena</taxon>
    </lineage>
</organism>
<proteinExistence type="predicted"/>
<keyword evidence="1" id="KW-0812">Transmembrane</keyword>
<evidence type="ECO:0000256" key="1">
    <source>
        <dbReference type="SAM" id="Phobius"/>
    </source>
</evidence>
<keyword evidence="1" id="KW-0472">Membrane</keyword>
<accession>A0AAD6STU1</accession>
<reference evidence="2" key="1">
    <citation type="submission" date="2023-03" db="EMBL/GenBank/DDBJ databases">
        <title>Massive genome expansion in bonnet fungi (Mycena s.s.) driven by repeated elements and novel gene families across ecological guilds.</title>
        <authorList>
            <consortium name="Lawrence Berkeley National Laboratory"/>
            <person name="Harder C.B."/>
            <person name="Miyauchi S."/>
            <person name="Viragh M."/>
            <person name="Kuo A."/>
            <person name="Thoen E."/>
            <person name="Andreopoulos B."/>
            <person name="Lu D."/>
            <person name="Skrede I."/>
            <person name="Drula E."/>
            <person name="Henrissat B."/>
            <person name="Morin E."/>
            <person name="Kohler A."/>
            <person name="Barry K."/>
            <person name="LaButti K."/>
            <person name="Morin E."/>
            <person name="Salamov A."/>
            <person name="Lipzen A."/>
            <person name="Mereny Z."/>
            <person name="Hegedus B."/>
            <person name="Baldrian P."/>
            <person name="Stursova M."/>
            <person name="Weitz H."/>
            <person name="Taylor A."/>
            <person name="Grigoriev I.V."/>
            <person name="Nagy L.G."/>
            <person name="Martin F."/>
            <person name="Kauserud H."/>
        </authorList>
    </citation>
    <scope>NUCLEOTIDE SEQUENCE</scope>
    <source>
        <strain evidence="2">CBHHK200</strain>
    </source>
</reference>
<feature type="transmembrane region" description="Helical" evidence="1">
    <location>
        <begin position="20"/>
        <end position="40"/>
    </location>
</feature>
<evidence type="ECO:0000313" key="2">
    <source>
        <dbReference type="EMBL" id="KAJ7033946.1"/>
    </source>
</evidence>
<keyword evidence="1" id="KW-1133">Transmembrane helix</keyword>
<dbReference type="Proteomes" id="UP001218188">
    <property type="component" value="Unassembled WGS sequence"/>
</dbReference>
<gene>
    <name evidence="2" type="ORF">C8F04DRAFT_1183700</name>
</gene>
<name>A0AAD6STU1_9AGAR</name>
<protein>
    <submittedName>
        <fullName evidence="2">Uncharacterized protein</fullName>
    </submittedName>
</protein>
<comment type="caution">
    <text evidence="2">The sequence shown here is derived from an EMBL/GenBank/DDBJ whole genome shotgun (WGS) entry which is preliminary data.</text>
</comment>
<sequence>MTDLTLERPNGECQSLVNRLSSGFYITCALLPLVLALVVLRFGRPTSFQDIGYWILYHDAPPTLDQLRALPPLPRIAGLTEFCDSYAKDGPGALYVTAVTANRAWQNFLSGLITADEFLAELRVKVGHAHNLPVRRGKYRRTNVPFVLPGRRRASCNSGLCREYWWLRDLGGFAKVEERVRAVLALLGQPDLPRVLGGLDFQSCSILTNHENDEMYIDSYHMQIDSPKMKEADICGPGRREWG</sequence>
<dbReference type="AlphaFoldDB" id="A0AAD6STU1"/>
<keyword evidence="3" id="KW-1185">Reference proteome</keyword>
<dbReference type="EMBL" id="JARJCM010000061">
    <property type="protein sequence ID" value="KAJ7033946.1"/>
    <property type="molecule type" value="Genomic_DNA"/>
</dbReference>
<evidence type="ECO:0000313" key="3">
    <source>
        <dbReference type="Proteomes" id="UP001218188"/>
    </source>
</evidence>